<dbReference type="Pfam" id="PF04028">
    <property type="entry name" value="DUF374"/>
    <property type="match status" value="1"/>
</dbReference>
<protein>
    <submittedName>
        <fullName evidence="1">Lipoprotein</fullName>
    </submittedName>
</protein>
<reference evidence="1 2" key="1">
    <citation type="submission" date="2018-06" db="EMBL/GenBank/DDBJ databases">
        <authorList>
            <consortium name="Pathogen Informatics"/>
            <person name="Doyle S."/>
        </authorList>
    </citation>
    <scope>NUCLEOTIDE SEQUENCE [LARGE SCALE GENOMIC DNA]</scope>
    <source>
        <strain evidence="1 2">NCTC12475</strain>
    </source>
</reference>
<dbReference type="GeneID" id="93091029"/>
<proteinExistence type="predicted"/>
<dbReference type="AlphaFoldDB" id="A0A381DIF6"/>
<dbReference type="STRING" id="32024.GCA_000788295_00719"/>
<keyword evidence="1" id="KW-0449">Lipoprotein</keyword>
<gene>
    <name evidence="1" type="ORF">NCTC12475_00590</name>
</gene>
<keyword evidence="2" id="KW-1185">Reference proteome</keyword>
<accession>A0A381DIF6</accession>
<dbReference type="CDD" id="cd07983">
    <property type="entry name" value="LPLAT_DUF374-like"/>
    <property type="match status" value="1"/>
</dbReference>
<evidence type="ECO:0000313" key="1">
    <source>
        <dbReference type="EMBL" id="SUX10400.1"/>
    </source>
</evidence>
<sequence>MAKSNKKSEFLIFLSEFIIFILIKMIFLTCKKTYSDTKLSDKTCFLMFWHDRLAMMPFVKKHWWSKERQTNVIISDHKDGEIITRVIKRFNIGAIRGSTSKGGARVLIQSFKDIDSGIDILITPDGPRGPRHSISDGTVIIPQKKNTPIQILSYEASSFWRFNSWDKMILPKPFSTINYILSEPFYITGMKMDEAKEFLQKKMSQINKE</sequence>
<evidence type="ECO:0000313" key="2">
    <source>
        <dbReference type="Proteomes" id="UP000254920"/>
    </source>
</evidence>
<dbReference type="EMBL" id="UFVD01000001">
    <property type="protein sequence ID" value="SUX10400.1"/>
    <property type="molecule type" value="Genomic_DNA"/>
</dbReference>
<name>A0A381DIF6_9BACT</name>
<organism evidence="1 2">
    <name type="scientific">Campylobacter sputorum subsp. sputorum</name>
    <dbReference type="NCBI Taxonomy" id="32024"/>
    <lineage>
        <taxon>Bacteria</taxon>
        <taxon>Pseudomonadati</taxon>
        <taxon>Campylobacterota</taxon>
        <taxon>Epsilonproteobacteria</taxon>
        <taxon>Campylobacterales</taxon>
        <taxon>Campylobacteraceae</taxon>
        <taxon>Campylobacter</taxon>
    </lineage>
</organism>
<dbReference type="Proteomes" id="UP000254920">
    <property type="component" value="Unassembled WGS sequence"/>
</dbReference>
<dbReference type="OrthoDB" id="9810508at2"/>
<dbReference type="RefSeq" id="WP_089182812.1">
    <property type="nucleotide sequence ID" value="NZ_CP043427.1"/>
</dbReference>
<dbReference type="InterPro" id="IPR007172">
    <property type="entry name" value="DUF374"/>
</dbReference>